<keyword evidence="1" id="KW-1133">Transmembrane helix</keyword>
<feature type="transmembrane region" description="Helical" evidence="1">
    <location>
        <begin position="45"/>
        <end position="65"/>
    </location>
</feature>
<sequence>MNRITLAKILLTIAAIQLGVIPPIVDFSTSHVFNLDWAPHAKLHMVWLLTTGGLLSVYVWVLLWLPAKHSFQRLRHACVPGWVVLTGFFVAAVFRDSYGGSLADPGADIEIMGISGNVISFSIAAIFQAAGTFIIW</sequence>
<evidence type="ECO:0000313" key="2">
    <source>
        <dbReference type="EMBL" id="PCJ22456.1"/>
    </source>
</evidence>
<feature type="transmembrane region" description="Helical" evidence="1">
    <location>
        <begin position="77"/>
        <end position="94"/>
    </location>
</feature>
<name>A0A2A5AUB6_9GAMM</name>
<reference evidence="3" key="1">
    <citation type="submission" date="2017-08" db="EMBL/GenBank/DDBJ databases">
        <title>A dynamic microbial community with high functional redundancy inhabits the cold, oxic subseafloor aquifer.</title>
        <authorList>
            <person name="Tully B.J."/>
            <person name="Wheat C.G."/>
            <person name="Glazer B.T."/>
            <person name="Huber J.A."/>
        </authorList>
    </citation>
    <scope>NUCLEOTIDE SEQUENCE [LARGE SCALE GENOMIC DNA]</scope>
</reference>
<proteinExistence type="predicted"/>
<dbReference type="Proteomes" id="UP000218327">
    <property type="component" value="Unassembled WGS sequence"/>
</dbReference>
<keyword evidence="1" id="KW-0472">Membrane</keyword>
<comment type="caution">
    <text evidence="2">The sequence shown here is derived from an EMBL/GenBank/DDBJ whole genome shotgun (WGS) entry which is preliminary data.</text>
</comment>
<dbReference type="InterPro" id="IPR046580">
    <property type="entry name" value="DUF6640"/>
</dbReference>
<dbReference type="Pfam" id="PF20345">
    <property type="entry name" value="DUF6640"/>
    <property type="match status" value="1"/>
</dbReference>
<dbReference type="AlphaFoldDB" id="A0A2A5AUB6"/>
<keyword evidence="1" id="KW-0812">Transmembrane</keyword>
<feature type="non-terminal residue" evidence="2">
    <location>
        <position position="136"/>
    </location>
</feature>
<gene>
    <name evidence="2" type="ORF">COA96_14340</name>
</gene>
<protein>
    <submittedName>
        <fullName evidence="2">Uncharacterized protein</fullName>
    </submittedName>
</protein>
<feature type="transmembrane region" description="Helical" evidence="1">
    <location>
        <begin position="7"/>
        <end position="25"/>
    </location>
</feature>
<organism evidence="2 3">
    <name type="scientific">SAR86 cluster bacterium</name>
    <dbReference type="NCBI Taxonomy" id="2030880"/>
    <lineage>
        <taxon>Bacteria</taxon>
        <taxon>Pseudomonadati</taxon>
        <taxon>Pseudomonadota</taxon>
        <taxon>Gammaproteobacteria</taxon>
        <taxon>SAR86 cluster</taxon>
    </lineage>
</organism>
<accession>A0A2A5AUB6</accession>
<dbReference type="EMBL" id="NVVJ01000060">
    <property type="protein sequence ID" value="PCJ22456.1"/>
    <property type="molecule type" value="Genomic_DNA"/>
</dbReference>
<evidence type="ECO:0000313" key="3">
    <source>
        <dbReference type="Proteomes" id="UP000218327"/>
    </source>
</evidence>
<feature type="transmembrane region" description="Helical" evidence="1">
    <location>
        <begin position="114"/>
        <end position="135"/>
    </location>
</feature>
<evidence type="ECO:0000256" key="1">
    <source>
        <dbReference type="SAM" id="Phobius"/>
    </source>
</evidence>